<dbReference type="EMBL" id="JBEUWX010000001">
    <property type="protein sequence ID" value="MFA9949131.1"/>
    <property type="molecule type" value="Genomic_DNA"/>
</dbReference>
<evidence type="ECO:0000313" key="2">
    <source>
        <dbReference type="EMBL" id="MFA9949131.1"/>
    </source>
</evidence>
<protein>
    <submittedName>
        <fullName evidence="2">Uncharacterized protein</fullName>
    </submittedName>
</protein>
<dbReference type="EMBL" id="JBEUWX010000001">
    <property type="protein sequence ID" value="MFA9948749.1"/>
    <property type="molecule type" value="Genomic_DNA"/>
</dbReference>
<dbReference type="RefSeq" id="WP_418889923.1">
    <property type="nucleotide sequence ID" value="NZ_JBEUWX010000001.1"/>
</dbReference>
<comment type="caution">
    <text evidence="2">The sequence shown here is derived from an EMBL/GenBank/DDBJ whole genome shotgun (WGS) entry which is preliminary data.</text>
</comment>
<proteinExistence type="predicted"/>
<reference evidence="4" key="1">
    <citation type="submission" date="2024-06" db="EMBL/GenBank/DDBJ databases">
        <title>Radixoralia hellwigii gen. nov., sp nov., isolated from a root canal in the human oral cavity.</title>
        <authorList>
            <person name="Bartsch S."/>
            <person name="Wittmer A."/>
            <person name="Schulz A.-K."/>
            <person name="Neumann-Schaal M."/>
            <person name="Wolf J."/>
            <person name="Gronow S."/>
            <person name="Tennert C."/>
            <person name="Haecker G."/>
            <person name="Cieplik F."/>
            <person name="Al-Ahmad A."/>
        </authorList>
    </citation>
    <scope>NUCLEOTIDE SEQUENCE [LARGE SCALE GENOMIC DNA]</scope>
    <source>
        <strain evidence="4">Wk13</strain>
    </source>
</reference>
<evidence type="ECO:0000313" key="1">
    <source>
        <dbReference type="EMBL" id="MFA9948749.1"/>
    </source>
</evidence>
<dbReference type="EMBL" id="JBEUWX010000003">
    <property type="protein sequence ID" value="MFA9951129.1"/>
    <property type="molecule type" value="Genomic_DNA"/>
</dbReference>
<reference evidence="2" key="2">
    <citation type="journal article" date="2025" name="Int. J. Syst. Evol. Microbiol.">
        <title>Dentiradicibacter hellwigii gen. nov., sp. nov., isolated from a secondary infected root canal in the human oral cavity.</title>
        <authorList>
            <person name="Bartsch S."/>
            <person name="Wittmer A."/>
            <person name="Weber A.K."/>
            <person name="Neumann-Schaal M."/>
            <person name="Wolf J."/>
            <person name="Gronow S."/>
            <person name="Turnbull J.D."/>
            <person name="Tennert C."/>
            <person name="Hacker G."/>
            <person name="Cieplik F."/>
            <person name="Al-Ahmad A."/>
        </authorList>
    </citation>
    <scope>NUCLEOTIDE SEQUENCE</scope>
    <source>
        <strain evidence="2">Wk13</strain>
    </source>
</reference>
<evidence type="ECO:0000313" key="3">
    <source>
        <dbReference type="EMBL" id="MFA9951129.1"/>
    </source>
</evidence>
<sequence>MATKVTTIPASGDQISPDAIPPEEIGGECKFVLHDDMRITFFCDGEAVLTIPESVTARLGRMLQGMRFDTFYLS</sequence>
<gene>
    <name evidence="1" type="ORF">ABCS64_00145</name>
    <name evidence="2" type="ORF">ABCS64_02100</name>
    <name evidence="3" type="ORF">ABCS64_12480</name>
</gene>
<organism evidence="2 4">
    <name type="scientific">Dentiradicibacter hellwigii</name>
    <dbReference type="NCBI Taxonomy" id="3149053"/>
    <lineage>
        <taxon>Bacteria</taxon>
        <taxon>Pseudomonadati</taxon>
        <taxon>Pseudomonadota</taxon>
        <taxon>Betaproteobacteria</taxon>
        <taxon>Rhodocyclales</taxon>
        <taxon>Rhodocyclaceae</taxon>
        <taxon>Dentiradicibacter</taxon>
    </lineage>
</organism>
<keyword evidence="4" id="KW-1185">Reference proteome</keyword>
<dbReference type="Proteomes" id="UP001574673">
    <property type="component" value="Unassembled WGS sequence"/>
</dbReference>
<evidence type="ECO:0000313" key="4">
    <source>
        <dbReference type="Proteomes" id="UP001574673"/>
    </source>
</evidence>
<accession>A0ABV4UBV2</accession>
<name>A0ABV4UBV2_9RHOO</name>